<protein>
    <submittedName>
        <fullName evidence="1">Uncharacterized protein</fullName>
    </submittedName>
</protein>
<gene>
    <name evidence="1" type="ORF">CQR45_1695</name>
</gene>
<evidence type="ECO:0000313" key="2">
    <source>
        <dbReference type="Proteomes" id="UP000233722"/>
    </source>
</evidence>
<proteinExistence type="predicted"/>
<comment type="caution">
    <text evidence="1">The sequence shown here is derived from an EMBL/GenBank/DDBJ whole genome shotgun (WGS) entry which is preliminary data.</text>
</comment>
<name>A0A2N3QNA7_9BIFI</name>
<sequence>MNYTIEDFARDHNITSEENAHAVAQLRQDMRLYELREACAIGMALELGNRIVRYKYPHGEQ</sequence>
<dbReference type="Proteomes" id="UP000233722">
    <property type="component" value="Unassembled WGS sequence"/>
</dbReference>
<accession>A0A2N3QNA7</accession>
<dbReference type="AlphaFoldDB" id="A0A2N3QNA7"/>
<dbReference type="RefSeq" id="WP_101431082.1">
    <property type="nucleotide sequence ID" value="NZ_PCHA01000037.1"/>
</dbReference>
<evidence type="ECO:0000313" key="1">
    <source>
        <dbReference type="EMBL" id="PKU93165.1"/>
    </source>
</evidence>
<reference evidence="1 2" key="1">
    <citation type="submission" date="2017-10" db="EMBL/GenBank/DDBJ databases">
        <title>Bifidobacterium genomics.</title>
        <authorList>
            <person name="Lugli G.A."/>
            <person name="Milani C."/>
            <person name="Mancabelli L."/>
        </authorList>
    </citation>
    <scope>NUCLEOTIDE SEQUENCE [LARGE SCALE GENOMIC DNA]</scope>
    <source>
        <strain evidence="1 2">1747B</strain>
    </source>
</reference>
<organism evidence="1 2">
    <name type="scientific">Bifidobacterium pseudolongum subsp. globosum</name>
    <dbReference type="NCBI Taxonomy" id="1690"/>
    <lineage>
        <taxon>Bacteria</taxon>
        <taxon>Bacillati</taxon>
        <taxon>Actinomycetota</taxon>
        <taxon>Actinomycetes</taxon>
        <taxon>Bifidobacteriales</taxon>
        <taxon>Bifidobacteriaceae</taxon>
        <taxon>Bifidobacterium</taxon>
    </lineage>
</organism>
<dbReference type="EMBL" id="PCHA01000037">
    <property type="protein sequence ID" value="PKU93165.1"/>
    <property type="molecule type" value="Genomic_DNA"/>
</dbReference>